<dbReference type="GO" id="GO:0046983">
    <property type="term" value="F:protein dimerization activity"/>
    <property type="evidence" value="ECO:0007669"/>
    <property type="project" value="InterPro"/>
</dbReference>
<dbReference type="InterPro" id="IPR036890">
    <property type="entry name" value="HATPase_C_sf"/>
</dbReference>
<evidence type="ECO:0000256" key="3">
    <source>
        <dbReference type="ARBA" id="ARBA00023012"/>
    </source>
</evidence>
<dbReference type="Proteomes" id="UP000251889">
    <property type="component" value="Unassembled WGS sequence"/>
</dbReference>
<protein>
    <recommendedName>
        <fullName evidence="8">Signal transduction histidine kinase subgroup 3 dimerisation and phosphoacceptor domain-containing protein</fullName>
    </recommendedName>
</protein>
<dbReference type="Pfam" id="PF02518">
    <property type="entry name" value="HATPase_c"/>
    <property type="match status" value="1"/>
</dbReference>
<dbReference type="EMBL" id="QMFY01000003">
    <property type="protein sequence ID" value="RAW01661.1"/>
    <property type="molecule type" value="Genomic_DNA"/>
</dbReference>
<evidence type="ECO:0000259" key="5">
    <source>
        <dbReference type="Pfam" id="PF07730"/>
    </source>
</evidence>
<evidence type="ECO:0000313" key="7">
    <source>
        <dbReference type="Proteomes" id="UP000251889"/>
    </source>
</evidence>
<dbReference type="RefSeq" id="WP_112746401.1">
    <property type="nucleotide sequence ID" value="NZ_QMFY01000003.1"/>
</dbReference>
<sequence length="225" mass="26224">MRAPFFVFSSRERFDAEIAKQASEACEQITTEMGAEIHDDLIQKLSIFRLYIDRMERSLQHPDEIENIVLKMRGEFQEVVDAVRKISRQLLPAKMEGESFQDTINILCQNMSRGGTDLIHFSGQGETRDIPPSIEIHLYRIVQELINNAFKHSVAWHIWVRLTWQSDALIIEVEDDGTGFHKLDEFIERLRKKHNTLRMRAQVINGTIQYQHGQRGLLATVKYPF</sequence>
<dbReference type="PANTHER" id="PTHR24421">
    <property type="entry name" value="NITRATE/NITRITE SENSOR PROTEIN NARX-RELATED"/>
    <property type="match status" value="1"/>
</dbReference>
<evidence type="ECO:0000256" key="2">
    <source>
        <dbReference type="ARBA" id="ARBA00022777"/>
    </source>
</evidence>
<evidence type="ECO:0000256" key="1">
    <source>
        <dbReference type="ARBA" id="ARBA00022679"/>
    </source>
</evidence>
<dbReference type="OrthoDB" id="977000at2"/>
<dbReference type="Gene3D" id="3.30.565.10">
    <property type="entry name" value="Histidine kinase-like ATPase, C-terminal domain"/>
    <property type="match status" value="1"/>
</dbReference>
<reference evidence="6 7" key="1">
    <citation type="submission" date="2018-06" db="EMBL/GenBank/DDBJ databases">
        <title>Chryseolinea flavus sp. nov., a member of the phylum Bacteroidetes isolated from soil.</title>
        <authorList>
            <person name="Li Y."/>
            <person name="Wang J."/>
        </authorList>
    </citation>
    <scope>NUCLEOTIDE SEQUENCE [LARGE SCALE GENOMIC DNA]</scope>
    <source>
        <strain evidence="6 7">SDU1-6</strain>
    </source>
</reference>
<accession>A0A364Y5M5</accession>
<dbReference type="GO" id="GO:0000155">
    <property type="term" value="F:phosphorelay sensor kinase activity"/>
    <property type="evidence" value="ECO:0007669"/>
    <property type="project" value="InterPro"/>
</dbReference>
<comment type="caution">
    <text evidence="6">The sequence shown here is derived from an EMBL/GenBank/DDBJ whole genome shotgun (WGS) entry which is preliminary data.</text>
</comment>
<keyword evidence="3" id="KW-0902">Two-component regulatory system</keyword>
<dbReference type="InterPro" id="IPR003594">
    <property type="entry name" value="HATPase_dom"/>
</dbReference>
<feature type="domain" description="Histidine kinase/HSP90-like ATPase" evidence="4">
    <location>
        <begin position="135"/>
        <end position="190"/>
    </location>
</feature>
<keyword evidence="7" id="KW-1185">Reference proteome</keyword>
<keyword evidence="1" id="KW-0808">Transferase</keyword>
<dbReference type="CDD" id="cd16917">
    <property type="entry name" value="HATPase_UhpB-NarQ-NarX-like"/>
    <property type="match status" value="1"/>
</dbReference>
<dbReference type="InterPro" id="IPR050482">
    <property type="entry name" value="Sensor_HK_TwoCompSys"/>
</dbReference>
<dbReference type="SUPFAM" id="SSF55874">
    <property type="entry name" value="ATPase domain of HSP90 chaperone/DNA topoisomerase II/histidine kinase"/>
    <property type="match status" value="1"/>
</dbReference>
<gene>
    <name evidence="6" type="ORF">DQQ10_08380</name>
</gene>
<feature type="domain" description="Signal transduction histidine kinase subgroup 3 dimerisation and phosphoacceptor" evidence="5">
    <location>
        <begin position="33"/>
        <end position="93"/>
    </location>
</feature>
<evidence type="ECO:0000259" key="4">
    <source>
        <dbReference type="Pfam" id="PF02518"/>
    </source>
</evidence>
<keyword evidence="2" id="KW-0418">Kinase</keyword>
<evidence type="ECO:0000313" key="6">
    <source>
        <dbReference type="EMBL" id="RAW01661.1"/>
    </source>
</evidence>
<dbReference type="Pfam" id="PF07730">
    <property type="entry name" value="HisKA_3"/>
    <property type="match status" value="1"/>
</dbReference>
<dbReference type="AlphaFoldDB" id="A0A364Y5M5"/>
<proteinExistence type="predicted"/>
<organism evidence="6 7">
    <name type="scientific">Pseudochryseolinea flava</name>
    <dbReference type="NCBI Taxonomy" id="2059302"/>
    <lineage>
        <taxon>Bacteria</taxon>
        <taxon>Pseudomonadati</taxon>
        <taxon>Bacteroidota</taxon>
        <taxon>Cytophagia</taxon>
        <taxon>Cytophagales</taxon>
        <taxon>Fulvivirgaceae</taxon>
        <taxon>Pseudochryseolinea</taxon>
    </lineage>
</organism>
<dbReference type="GO" id="GO:0016020">
    <property type="term" value="C:membrane"/>
    <property type="evidence" value="ECO:0007669"/>
    <property type="project" value="InterPro"/>
</dbReference>
<dbReference type="InterPro" id="IPR011712">
    <property type="entry name" value="Sig_transdc_His_kin_sub3_dim/P"/>
</dbReference>
<name>A0A364Y5M5_9BACT</name>
<evidence type="ECO:0008006" key="8">
    <source>
        <dbReference type="Google" id="ProtNLM"/>
    </source>
</evidence>